<evidence type="ECO:0000256" key="1">
    <source>
        <dbReference type="SAM" id="SignalP"/>
    </source>
</evidence>
<name>A0A2M9B919_9BACT</name>
<reference evidence="3 4" key="1">
    <citation type="submission" date="2017-11" db="EMBL/GenBank/DDBJ databases">
        <title>Genomic Encyclopedia of Archaeal and Bacterial Type Strains, Phase II (KMG-II): From Individual Species to Whole Genera.</title>
        <authorList>
            <person name="Goeker M."/>
        </authorList>
    </citation>
    <scope>NUCLEOTIDE SEQUENCE [LARGE SCALE GENOMIC DNA]</scope>
    <source>
        <strain evidence="3 4">DSM 11115</strain>
    </source>
</reference>
<dbReference type="AlphaFoldDB" id="A0A2M9B919"/>
<accession>A0A2M9B919</accession>
<dbReference type="InterPro" id="IPR025665">
    <property type="entry name" value="Beta-barrel_OMP_2"/>
</dbReference>
<evidence type="ECO:0000313" key="4">
    <source>
        <dbReference type="Proteomes" id="UP000228535"/>
    </source>
</evidence>
<proteinExistence type="predicted"/>
<comment type="caution">
    <text evidence="3">The sequence shown here is derived from an EMBL/GenBank/DDBJ whole genome shotgun (WGS) entry which is preliminary data.</text>
</comment>
<dbReference type="Pfam" id="PF13568">
    <property type="entry name" value="OMP_b-brl_2"/>
    <property type="match status" value="1"/>
</dbReference>
<sequence length="417" mass="45786">MKKQLLVAMLLASSNLIFAQSGFRAGYVLPLSGDTLRGEVDYRGEQRNSLLCRYRPSATGAVVEYQPGQIRAYGFAGGTNYQSKTLPEKTTASAFLEALVLGRAELFHRVDDRNQDRYYIGTAATAPAVQALGISDTTVTRYDETQHRNVTTQQRLYTFRNVLWPIMADCPSVQTTVAKVELKQTSLIKLVSAYNTCINPAATKTFTPKNNSATRISVLGGTHQGTIRVINEANNTEHELDKSQGAAFGVGLDIPMRRFNPRLSLLLQALYVLQNYHSTYVEASPNRFNGDDITNNEVKAELATLRVPLILRYSFMRGRVQPFVEAGFLPSLNVLRDASVRSERPRFQSVDTYVFPVHRFNVGAGLVGAGLSIKAGSGSVQLEMRADRYDGTSDPIHGLALSGTRGLTLLAGYTFGG</sequence>
<organism evidence="3 4">
    <name type="scientific">Hymenobacter chitinivorans DSM 11115</name>
    <dbReference type="NCBI Taxonomy" id="1121954"/>
    <lineage>
        <taxon>Bacteria</taxon>
        <taxon>Pseudomonadati</taxon>
        <taxon>Bacteroidota</taxon>
        <taxon>Cytophagia</taxon>
        <taxon>Cytophagales</taxon>
        <taxon>Hymenobacteraceae</taxon>
        <taxon>Hymenobacter</taxon>
    </lineage>
</organism>
<dbReference type="Proteomes" id="UP000228535">
    <property type="component" value="Unassembled WGS sequence"/>
</dbReference>
<dbReference type="RefSeq" id="WP_157807488.1">
    <property type="nucleotide sequence ID" value="NZ_PGFA01000002.1"/>
</dbReference>
<dbReference type="EMBL" id="PGFA01000002">
    <property type="protein sequence ID" value="PJJ54440.1"/>
    <property type="molecule type" value="Genomic_DNA"/>
</dbReference>
<feature type="chain" id="PRO_5014974155" evidence="1">
    <location>
        <begin position="20"/>
        <end position="417"/>
    </location>
</feature>
<feature type="signal peptide" evidence="1">
    <location>
        <begin position="1"/>
        <end position="19"/>
    </location>
</feature>
<gene>
    <name evidence="3" type="ORF">CLV45_2777</name>
</gene>
<evidence type="ECO:0000259" key="2">
    <source>
        <dbReference type="Pfam" id="PF13568"/>
    </source>
</evidence>
<keyword evidence="4" id="KW-1185">Reference proteome</keyword>
<protein>
    <submittedName>
        <fullName evidence="3">Outer membrane protein with beta-barrel domain</fullName>
    </submittedName>
</protein>
<evidence type="ECO:0000313" key="3">
    <source>
        <dbReference type="EMBL" id="PJJ54440.1"/>
    </source>
</evidence>
<feature type="domain" description="Outer membrane protein beta-barrel" evidence="2">
    <location>
        <begin position="214"/>
        <end position="375"/>
    </location>
</feature>
<keyword evidence="1" id="KW-0732">Signal</keyword>
<dbReference type="OrthoDB" id="952442at2"/>